<feature type="transmembrane region" description="Helical" evidence="1">
    <location>
        <begin position="14"/>
        <end position="33"/>
    </location>
</feature>
<dbReference type="SMART" id="SM00267">
    <property type="entry name" value="GGDEF"/>
    <property type="match status" value="1"/>
</dbReference>
<dbReference type="eggNOG" id="COG3706">
    <property type="taxonomic scope" value="Bacteria"/>
</dbReference>
<name>A0A1W2EHU2_9PSEU</name>
<feature type="transmembrane region" description="Helical" evidence="1">
    <location>
        <begin position="45"/>
        <end position="63"/>
    </location>
</feature>
<dbReference type="AlphaFoldDB" id="A0A1W2EHU2"/>
<evidence type="ECO:0000259" key="2">
    <source>
        <dbReference type="PROSITE" id="PS50887"/>
    </source>
</evidence>
<feature type="transmembrane region" description="Helical" evidence="1">
    <location>
        <begin position="75"/>
        <end position="104"/>
    </location>
</feature>
<dbReference type="PANTHER" id="PTHR45138">
    <property type="entry name" value="REGULATORY COMPONENTS OF SENSORY TRANSDUCTION SYSTEM"/>
    <property type="match status" value="1"/>
</dbReference>
<dbReference type="NCBIfam" id="TIGR00254">
    <property type="entry name" value="GGDEF"/>
    <property type="match status" value="1"/>
</dbReference>
<feature type="domain" description="GGDEF" evidence="2">
    <location>
        <begin position="261"/>
        <end position="398"/>
    </location>
</feature>
<dbReference type="InterPro" id="IPR000160">
    <property type="entry name" value="GGDEF_dom"/>
</dbReference>
<dbReference type="GO" id="GO:0052621">
    <property type="term" value="F:diguanylate cyclase activity"/>
    <property type="evidence" value="ECO:0007669"/>
    <property type="project" value="TreeGrafter"/>
</dbReference>
<dbReference type="GO" id="GO:1902201">
    <property type="term" value="P:negative regulation of bacterial-type flagellum-dependent cell motility"/>
    <property type="evidence" value="ECO:0007669"/>
    <property type="project" value="TreeGrafter"/>
</dbReference>
<feature type="transmembrane region" description="Helical" evidence="1">
    <location>
        <begin position="116"/>
        <end position="137"/>
    </location>
</feature>
<evidence type="ECO:0000256" key="1">
    <source>
        <dbReference type="SAM" id="Phobius"/>
    </source>
</evidence>
<proteinExistence type="predicted"/>
<reference evidence="4" key="1">
    <citation type="submission" date="2017-04" db="EMBL/GenBank/DDBJ databases">
        <authorList>
            <person name="Varghese N."/>
            <person name="Submissions S."/>
        </authorList>
    </citation>
    <scope>NUCLEOTIDE SEQUENCE [LARGE SCALE GENOMIC DNA]</scope>
    <source>
        <strain evidence="4">DSM 44073</strain>
    </source>
</reference>
<dbReference type="OrthoDB" id="23692at2"/>
<keyword evidence="1" id="KW-0812">Transmembrane</keyword>
<gene>
    <name evidence="3" type="ORF">SAMN05660733_04112</name>
</gene>
<dbReference type="InterPro" id="IPR050469">
    <property type="entry name" value="Diguanylate_Cyclase"/>
</dbReference>
<evidence type="ECO:0000313" key="3">
    <source>
        <dbReference type="EMBL" id="SMD09273.1"/>
    </source>
</evidence>
<dbReference type="InterPro" id="IPR043128">
    <property type="entry name" value="Rev_trsase/Diguanyl_cyclase"/>
</dbReference>
<dbReference type="PANTHER" id="PTHR45138:SF9">
    <property type="entry name" value="DIGUANYLATE CYCLASE DGCM-RELATED"/>
    <property type="match status" value="1"/>
</dbReference>
<feature type="transmembrane region" description="Helical" evidence="1">
    <location>
        <begin position="143"/>
        <end position="165"/>
    </location>
</feature>
<dbReference type="GO" id="GO:0043709">
    <property type="term" value="P:cell adhesion involved in single-species biofilm formation"/>
    <property type="evidence" value="ECO:0007669"/>
    <property type="project" value="TreeGrafter"/>
</dbReference>
<dbReference type="FunFam" id="3.30.70.270:FF:000001">
    <property type="entry name" value="Diguanylate cyclase domain protein"/>
    <property type="match status" value="1"/>
</dbReference>
<dbReference type="Proteomes" id="UP000192840">
    <property type="component" value="Unassembled WGS sequence"/>
</dbReference>
<dbReference type="SUPFAM" id="SSF55073">
    <property type="entry name" value="Nucleotide cyclase"/>
    <property type="match status" value="1"/>
</dbReference>
<organism evidence="3 4">
    <name type="scientific">Lentzea albidocapillata</name>
    <dbReference type="NCBI Taxonomy" id="40571"/>
    <lineage>
        <taxon>Bacteria</taxon>
        <taxon>Bacillati</taxon>
        <taxon>Actinomycetota</taxon>
        <taxon>Actinomycetes</taxon>
        <taxon>Pseudonocardiales</taxon>
        <taxon>Pseudonocardiaceae</taxon>
        <taxon>Lentzea</taxon>
    </lineage>
</organism>
<keyword evidence="1" id="KW-1133">Transmembrane helix</keyword>
<sequence length="398" mass="42917">MRDWPVWTLRRPALYYWLFIDMAALATVTYAIVSSETPSPSEIARFAAIAGTAGAVIIGTTIYSHRLGETERNPWAAHLCYLTAGILALPPNLMVLLLFGPALHCLLAQRPETHRWLFTLSATTLAVFATRYVLGWADPHTNLVVLTLAAVLLLVLRAGLIALGLKLRSPSATFEENVGEPIDAILGIVAVSIGGLMGCVAESNAVHVLIAGPSLALLERAAQLPQWRRSAQRDAKTGLANAVHWDTRARYELNKGASRTRPMAVMLLDLDHFKRVNDEVGHLAGDAALAAISLLLRGTVRRGDLVGRFGGEEFVVLLPEATSDEAEYVAERVRKAVEALRVPTMATDGKPHELHGLTVSIGVSTTTRFGYELPDLLVAADAALLAAKAYGRNLVSMA</sequence>
<keyword evidence="4" id="KW-1185">Reference proteome</keyword>
<dbReference type="Pfam" id="PF00990">
    <property type="entry name" value="GGDEF"/>
    <property type="match status" value="1"/>
</dbReference>
<dbReference type="CDD" id="cd01949">
    <property type="entry name" value="GGDEF"/>
    <property type="match status" value="1"/>
</dbReference>
<accession>A0A1W2EHU2</accession>
<protein>
    <submittedName>
        <fullName evidence="3">Diguanylate cyclase (GGDEF) domain-containing protein</fullName>
    </submittedName>
</protein>
<dbReference type="STRING" id="40571.SAMN05660733_04112"/>
<evidence type="ECO:0000313" key="4">
    <source>
        <dbReference type="Proteomes" id="UP000192840"/>
    </source>
</evidence>
<dbReference type="EMBL" id="FWYC01000009">
    <property type="protein sequence ID" value="SMD09273.1"/>
    <property type="molecule type" value="Genomic_DNA"/>
</dbReference>
<dbReference type="InterPro" id="IPR029787">
    <property type="entry name" value="Nucleotide_cyclase"/>
</dbReference>
<keyword evidence="1" id="KW-0472">Membrane</keyword>
<dbReference type="PROSITE" id="PS50887">
    <property type="entry name" value="GGDEF"/>
    <property type="match status" value="1"/>
</dbReference>
<dbReference type="GO" id="GO:0005886">
    <property type="term" value="C:plasma membrane"/>
    <property type="evidence" value="ECO:0007669"/>
    <property type="project" value="TreeGrafter"/>
</dbReference>
<dbReference type="Gene3D" id="3.30.70.270">
    <property type="match status" value="1"/>
</dbReference>